<accession>A0A8S4MX41</accession>
<dbReference type="Pfam" id="PF08719">
    <property type="entry name" value="NADAR"/>
    <property type="match status" value="1"/>
</dbReference>
<dbReference type="Gene3D" id="1.10.357.40">
    <property type="entry name" value="YbiA-like"/>
    <property type="match status" value="1"/>
</dbReference>
<feature type="domain" description="NADAR" evidence="1">
    <location>
        <begin position="2"/>
        <end position="107"/>
    </location>
</feature>
<keyword evidence="3" id="KW-1185">Reference proteome</keyword>
<evidence type="ECO:0000313" key="3">
    <source>
        <dbReference type="Proteomes" id="UP000749559"/>
    </source>
</evidence>
<proteinExistence type="predicted"/>
<comment type="caution">
    <text evidence="2">The sequence shown here is derived from an EMBL/GenBank/DDBJ whole genome shotgun (WGS) entry which is preliminary data.</text>
</comment>
<dbReference type="EMBL" id="CAIIXF020000001">
    <property type="protein sequence ID" value="CAH1773287.1"/>
    <property type="molecule type" value="Genomic_DNA"/>
</dbReference>
<name>A0A8S4MX41_OWEFU</name>
<sequence>MAQRIMESDDPREQKALGRKVSNFDADVWDSNCREVVKQGSIAKFSQNEELKKVLLETDGTILVEASPRDTIWGIGLGADNPKAKNKHTWRGKNWLGYALTDARTEIIKGK</sequence>
<dbReference type="SUPFAM" id="SSF143990">
    <property type="entry name" value="YbiA-like"/>
    <property type="match status" value="1"/>
</dbReference>
<dbReference type="OrthoDB" id="206452at2759"/>
<dbReference type="AlphaFoldDB" id="A0A8S4MX41"/>
<protein>
    <recommendedName>
        <fullName evidence="1">NADAR domain-containing protein</fullName>
    </recommendedName>
</protein>
<organism evidence="2 3">
    <name type="scientific">Owenia fusiformis</name>
    <name type="common">Polychaete worm</name>
    <dbReference type="NCBI Taxonomy" id="6347"/>
    <lineage>
        <taxon>Eukaryota</taxon>
        <taxon>Metazoa</taxon>
        <taxon>Spiralia</taxon>
        <taxon>Lophotrochozoa</taxon>
        <taxon>Annelida</taxon>
        <taxon>Polychaeta</taxon>
        <taxon>Sedentaria</taxon>
        <taxon>Canalipalpata</taxon>
        <taxon>Sabellida</taxon>
        <taxon>Oweniida</taxon>
        <taxon>Oweniidae</taxon>
        <taxon>Owenia</taxon>
    </lineage>
</organism>
<gene>
    <name evidence="2" type="ORF">OFUS_LOCUS906</name>
</gene>
<dbReference type="Proteomes" id="UP000749559">
    <property type="component" value="Unassembled WGS sequence"/>
</dbReference>
<dbReference type="CDD" id="cd15457">
    <property type="entry name" value="NADAR"/>
    <property type="match status" value="1"/>
</dbReference>
<dbReference type="InterPro" id="IPR037238">
    <property type="entry name" value="YbiA-like_sf"/>
</dbReference>
<dbReference type="InterPro" id="IPR012816">
    <property type="entry name" value="NADAR"/>
</dbReference>
<evidence type="ECO:0000259" key="1">
    <source>
        <dbReference type="Pfam" id="PF08719"/>
    </source>
</evidence>
<dbReference type="NCBIfam" id="TIGR02464">
    <property type="entry name" value="ribofla_fusion"/>
    <property type="match status" value="1"/>
</dbReference>
<reference evidence="2" key="1">
    <citation type="submission" date="2022-03" db="EMBL/GenBank/DDBJ databases">
        <authorList>
            <person name="Martin C."/>
        </authorList>
    </citation>
    <scope>NUCLEOTIDE SEQUENCE</scope>
</reference>
<evidence type="ECO:0000313" key="2">
    <source>
        <dbReference type="EMBL" id="CAH1773287.1"/>
    </source>
</evidence>